<protein>
    <submittedName>
        <fullName evidence="1">Uncharacterized protein</fullName>
    </submittedName>
</protein>
<dbReference type="OrthoDB" id="10337030at2759"/>
<evidence type="ECO:0000313" key="1">
    <source>
        <dbReference type="EMBL" id="RNA00037.1"/>
    </source>
</evidence>
<comment type="caution">
    <text evidence="1">The sequence shown here is derived from an EMBL/GenBank/DDBJ whole genome shotgun (WGS) entry which is preliminary data.</text>
</comment>
<dbReference type="Proteomes" id="UP000276133">
    <property type="component" value="Unassembled WGS sequence"/>
</dbReference>
<keyword evidence="2" id="KW-1185">Reference proteome</keyword>
<name>A0A3M7PLQ4_BRAPC</name>
<evidence type="ECO:0000313" key="2">
    <source>
        <dbReference type="Proteomes" id="UP000276133"/>
    </source>
</evidence>
<sequence>MNEIYDLIQKQLKAIHLNSVKYELSKFEKKDGVHEVYSQWFKEVLPKCKENFEEYNKSMNFFEKVEKLHSMIRSSDQTDKPAWRFVDDSNKSIDSLLVNDKRRLVDSMDELCGKYDIIIKSLEKELDHKSQEFRSKLNKLVPKSD</sequence>
<proteinExistence type="predicted"/>
<organism evidence="1 2">
    <name type="scientific">Brachionus plicatilis</name>
    <name type="common">Marine rotifer</name>
    <name type="synonym">Brachionus muelleri</name>
    <dbReference type="NCBI Taxonomy" id="10195"/>
    <lineage>
        <taxon>Eukaryota</taxon>
        <taxon>Metazoa</taxon>
        <taxon>Spiralia</taxon>
        <taxon>Gnathifera</taxon>
        <taxon>Rotifera</taxon>
        <taxon>Eurotatoria</taxon>
        <taxon>Monogononta</taxon>
        <taxon>Pseudotrocha</taxon>
        <taxon>Ploima</taxon>
        <taxon>Brachionidae</taxon>
        <taxon>Brachionus</taxon>
    </lineage>
</organism>
<accession>A0A3M7PLQ4</accession>
<reference evidence="1 2" key="1">
    <citation type="journal article" date="2018" name="Sci. Rep.">
        <title>Genomic signatures of local adaptation to the degree of environmental predictability in rotifers.</title>
        <authorList>
            <person name="Franch-Gras L."/>
            <person name="Hahn C."/>
            <person name="Garcia-Roger E.M."/>
            <person name="Carmona M.J."/>
            <person name="Serra M."/>
            <person name="Gomez A."/>
        </authorList>
    </citation>
    <scope>NUCLEOTIDE SEQUENCE [LARGE SCALE GENOMIC DNA]</scope>
    <source>
        <strain evidence="1">HYR1</strain>
    </source>
</reference>
<gene>
    <name evidence="1" type="ORF">BpHYR1_025382</name>
</gene>
<dbReference type="EMBL" id="REGN01009950">
    <property type="protein sequence ID" value="RNA00037.1"/>
    <property type="molecule type" value="Genomic_DNA"/>
</dbReference>
<dbReference type="AlphaFoldDB" id="A0A3M7PLQ4"/>